<proteinExistence type="predicted"/>
<dbReference type="EMBL" id="JAEPQZ010000007">
    <property type="protein sequence ID" value="KAG2178938.1"/>
    <property type="molecule type" value="Genomic_DNA"/>
</dbReference>
<feature type="domain" description="Endonuclease/exonuclease/phosphatase" evidence="2">
    <location>
        <begin position="422"/>
        <end position="545"/>
    </location>
</feature>
<sequence length="805" mass="89685">MSRPETACPACHMDESLKPVPATPSTVAFAICTSCEIRVELVSVPASPKPQPATSATATISQQDFLALVARVDGHDQVLAELAALRKELASVNKQNATLRAELAALKATPAQQQQQTRQTLPRQQQVPRQPPTVAPATQTPITAPITATWAQRAASGTKKKPNARQIAASARAFIPATGPQGFDFVYLPKTRKYQRSEIRSRLRDVGIDTSRVLDIIYPARDVIGLLVHVQYRALLKETLLQKKIETIDSFDPLDPKHIADPRHAPLGTEDRRRLAVDLHRQRLLHGLEKMRPHVSPAVARSYVEIGWIADTDVPQRNTPRHKDAGAAFRKEDTSHKEDALLHKETIDVMSEDSEDDECSLPTSWDQHHNYALPVIDPRDARRRNRGQYGITTLISPTCPFPVLPLPSSSPFISSFRIGTTHIVCCYIPPTLGGPDDSAAYNDILNSIPLLPDTIICGDFNARLGDITGDSITTTRGRILTTWMEDRQLLLWQTPAIFGVPTFCTSRGGEVHQSVIDLFLSNFPADITEMTVRTDLSLSSDHRLVMAALSLPDMVDDTSRPPGRRMWNLSRLQEDEVSALYVRAFSSASQALRVRLLAHLDQPQLGRPDIDGLAEELNELIYSALSRSVGDKKPRPKHWKWFWTPALMDAAAARDYCYRRWNRAVGLDKIPWWERYLTALHAFRLGVKRARRQAYRAFCDALERNFAAATSKIKAIRRRRQTQPTYCHPDGPMVAVETMSQQLASVSDGRFLPADRPIAPELPPGPHGLDESPFTIDSVGAAIRRLPNRKAPGADHLRAEMLKPI</sequence>
<dbReference type="OrthoDB" id="2272068at2759"/>
<dbReference type="Pfam" id="PF14529">
    <property type="entry name" value="Exo_endo_phos_2"/>
    <property type="match status" value="1"/>
</dbReference>
<dbReference type="SUPFAM" id="SSF56219">
    <property type="entry name" value="DNase I-like"/>
    <property type="match status" value="1"/>
</dbReference>
<gene>
    <name evidence="3" type="ORF">INT43_001785</name>
</gene>
<evidence type="ECO:0000256" key="1">
    <source>
        <dbReference type="SAM" id="MobiDB-lite"/>
    </source>
</evidence>
<reference evidence="3" key="1">
    <citation type="submission" date="2020-12" db="EMBL/GenBank/DDBJ databases">
        <title>Metabolic potential, ecology and presence of endohyphal bacteria is reflected in genomic diversity of Mucoromycotina.</title>
        <authorList>
            <person name="Muszewska A."/>
            <person name="Okrasinska A."/>
            <person name="Steczkiewicz K."/>
            <person name="Drgas O."/>
            <person name="Orlowska M."/>
            <person name="Perlinska-Lenart U."/>
            <person name="Aleksandrzak-Piekarczyk T."/>
            <person name="Szatraj K."/>
            <person name="Zielenkiewicz U."/>
            <person name="Pilsyk S."/>
            <person name="Malc E."/>
            <person name="Mieczkowski P."/>
            <person name="Kruszewska J.S."/>
            <person name="Biernat P."/>
            <person name="Pawlowska J."/>
        </authorList>
    </citation>
    <scope>NUCLEOTIDE SEQUENCE</scope>
    <source>
        <strain evidence="3">WA0000067209</strain>
    </source>
</reference>
<comment type="caution">
    <text evidence="3">The sequence shown here is derived from an EMBL/GenBank/DDBJ whole genome shotgun (WGS) entry which is preliminary data.</text>
</comment>
<dbReference type="AlphaFoldDB" id="A0A8H7PRM5"/>
<dbReference type="Proteomes" id="UP000654370">
    <property type="component" value="Unassembled WGS sequence"/>
</dbReference>
<feature type="compositionally biased region" description="Low complexity" evidence="1">
    <location>
        <begin position="108"/>
        <end position="128"/>
    </location>
</feature>
<dbReference type="Gene3D" id="3.60.10.10">
    <property type="entry name" value="Endonuclease/exonuclease/phosphatase"/>
    <property type="match status" value="1"/>
</dbReference>
<organism evidence="3 4">
    <name type="scientific">Mortierella isabellina</name>
    <name type="common">Filamentous fungus</name>
    <name type="synonym">Umbelopsis isabellina</name>
    <dbReference type="NCBI Taxonomy" id="91625"/>
    <lineage>
        <taxon>Eukaryota</taxon>
        <taxon>Fungi</taxon>
        <taxon>Fungi incertae sedis</taxon>
        <taxon>Mucoromycota</taxon>
        <taxon>Mucoromycotina</taxon>
        <taxon>Umbelopsidomycetes</taxon>
        <taxon>Umbelopsidales</taxon>
        <taxon>Umbelopsidaceae</taxon>
        <taxon>Umbelopsis</taxon>
    </lineage>
</organism>
<protein>
    <recommendedName>
        <fullName evidence="2">Endonuclease/exonuclease/phosphatase domain-containing protein</fullName>
    </recommendedName>
</protein>
<evidence type="ECO:0000313" key="3">
    <source>
        <dbReference type="EMBL" id="KAG2178938.1"/>
    </source>
</evidence>
<accession>A0A8H7PRM5</accession>
<name>A0A8H7PRM5_MORIS</name>
<feature type="non-terminal residue" evidence="3">
    <location>
        <position position="1"/>
    </location>
</feature>
<evidence type="ECO:0000259" key="2">
    <source>
        <dbReference type="Pfam" id="PF14529"/>
    </source>
</evidence>
<dbReference type="InterPro" id="IPR036691">
    <property type="entry name" value="Endo/exonu/phosph_ase_sf"/>
</dbReference>
<evidence type="ECO:0000313" key="4">
    <source>
        <dbReference type="Proteomes" id="UP000654370"/>
    </source>
</evidence>
<dbReference type="InterPro" id="IPR005135">
    <property type="entry name" value="Endo/exonuclease/phosphatase"/>
</dbReference>
<dbReference type="GO" id="GO:0003824">
    <property type="term" value="F:catalytic activity"/>
    <property type="evidence" value="ECO:0007669"/>
    <property type="project" value="InterPro"/>
</dbReference>
<keyword evidence="4" id="KW-1185">Reference proteome</keyword>
<feature type="region of interest" description="Disordered" evidence="1">
    <location>
        <begin position="108"/>
        <end position="142"/>
    </location>
</feature>